<organism evidence="3">
    <name type="scientific">uncultured Caudovirales phage</name>
    <dbReference type="NCBI Taxonomy" id="2100421"/>
    <lineage>
        <taxon>Viruses</taxon>
        <taxon>Duplodnaviria</taxon>
        <taxon>Heunggongvirae</taxon>
        <taxon>Uroviricota</taxon>
        <taxon>Caudoviricetes</taxon>
        <taxon>Peduoviridae</taxon>
        <taxon>Maltschvirus</taxon>
        <taxon>Maltschvirus maltsch</taxon>
    </lineage>
</organism>
<sequence length="361" mass="41360">ASKTFSIIPILIDKAIREPNIEISVVSESIPHLRRGALKDFLKIIMALGRYNDSQFNKSTLKYTFTNGSYIEFFSVDQPDKLRGARRTILYVNECNNIDFESYYQLAIRTSGDIWLDYNPTSAFWVDKEILTQSDVDFITLTYLDNEALSETIVQEIEAAKVKALTSTYWANWWQVYGLGQTGSLEGVCITDWQEIDLPTDARILCYGMDFGYSNDPTSLVTMYKYNDAYIFDELIYKKGLLNSEISNLLKANNVNNFVYADSAEPKSIAELNSYGHNVLPVTKGKDSILFGLNLINQNKVYVTSRSKNLINELRNYIWQTDKTGIKMNRPIDAYNHAIDAMRYAMTSQLENPHKGSYFIY</sequence>
<accession>A0A6J5LR46</accession>
<dbReference type="Gene3D" id="3.30.420.280">
    <property type="match status" value="1"/>
</dbReference>
<dbReference type="Gene3D" id="3.40.50.300">
    <property type="entry name" value="P-loop containing nucleotide triphosphate hydrolases"/>
    <property type="match status" value="1"/>
</dbReference>
<evidence type="ECO:0000259" key="2">
    <source>
        <dbReference type="Pfam" id="PF17288"/>
    </source>
</evidence>
<evidence type="ECO:0000259" key="1">
    <source>
        <dbReference type="Pfam" id="PF04466"/>
    </source>
</evidence>
<dbReference type="PANTHER" id="PTHR39184:SF1">
    <property type="entry name" value="PBSX PHAGE TERMINASE LARGE SUBUNIT"/>
    <property type="match status" value="1"/>
</dbReference>
<feature type="domain" description="Phage terminase large subunit N-terminal" evidence="1">
    <location>
        <begin position="2"/>
        <end position="162"/>
    </location>
</feature>
<reference evidence="3" key="1">
    <citation type="submission" date="2020-04" db="EMBL/GenBank/DDBJ databases">
        <authorList>
            <person name="Chiriac C."/>
            <person name="Salcher M."/>
            <person name="Ghai R."/>
            <person name="Kavagutti S V."/>
        </authorList>
    </citation>
    <scope>NUCLEOTIDE SEQUENCE</scope>
</reference>
<dbReference type="InterPro" id="IPR052380">
    <property type="entry name" value="Viral_DNA_packaging_terminase"/>
</dbReference>
<feature type="non-terminal residue" evidence="3">
    <location>
        <position position="1"/>
    </location>
</feature>
<dbReference type="Pfam" id="PF04466">
    <property type="entry name" value="Terminase_3"/>
    <property type="match status" value="1"/>
</dbReference>
<protein>
    <submittedName>
        <fullName evidence="3">XtmB Phage terminase large subunit</fullName>
    </submittedName>
</protein>
<name>A0A6J5LR46_9CAUD</name>
<gene>
    <name evidence="3" type="ORF">UFOVP309_60</name>
</gene>
<dbReference type="EMBL" id="LR796320">
    <property type="protein sequence ID" value="CAB4136691.1"/>
    <property type="molecule type" value="Genomic_DNA"/>
</dbReference>
<dbReference type="PANTHER" id="PTHR39184">
    <property type="match status" value="1"/>
</dbReference>
<dbReference type="InterPro" id="IPR035412">
    <property type="entry name" value="Terminase_L_N"/>
</dbReference>
<dbReference type="InterPro" id="IPR035413">
    <property type="entry name" value="Terminase_L_C"/>
</dbReference>
<evidence type="ECO:0000313" key="3">
    <source>
        <dbReference type="EMBL" id="CAB4136691.1"/>
    </source>
</evidence>
<dbReference type="Pfam" id="PF17288">
    <property type="entry name" value="Terminase_3C"/>
    <property type="match status" value="1"/>
</dbReference>
<proteinExistence type="predicted"/>
<dbReference type="InterPro" id="IPR027417">
    <property type="entry name" value="P-loop_NTPase"/>
</dbReference>
<feature type="domain" description="Phage terminase large subunit C-terminal" evidence="2">
    <location>
        <begin position="210"/>
        <end position="346"/>
    </location>
</feature>